<keyword evidence="4" id="KW-0067">ATP-binding</keyword>
<dbReference type="PANTHER" id="PTHR11070">
    <property type="entry name" value="UVRD / RECB / PCRA DNA HELICASE FAMILY MEMBER"/>
    <property type="match status" value="1"/>
</dbReference>
<dbReference type="GO" id="GO:0016787">
    <property type="term" value="F:hydrolase activity"/>
    <property type="evidence" value="ECO:0007669"/>
    <property type="project" value="UniProtKB-KW"/>
</dbReference>
<dbReference type="GO" id="GO:0000725">
    <property type="term" value="P:recombinational repair"/>
    <property type="evidence" value="ECO:0007669"/>
    <property type="project" value="TreeGrafter"/>
</dbReference>
<evidence type="ECO:0000256" key="3">
    <source>
        <dbReference type="ARBA" id="ARBA00022806"/>
    </source>
</evidence>
<keyword evidence="3 7" id="KW-0347">Helicase</keyword>
<organism evidence="7 8">
    <name type="scientific">Solimicrobium silvestre</name>
    <dbReference type="NCBI Taxonomy" id="2099400"/>
    <lineage>
        <taxon>Bacteria</taxon>
        <taxon>Pseudomonadati</taxon>
        <taxon>Pseudomonadota</taxon>
        <taxon>Betaproteobacteria</taxon>
        <taxon>Burkholderiales</taxon>
        <taxon>Oxalobacteraceae</taxon>
        <taxon>Solimicrobium</taxon>
    </lineage>
</organism>
<sequence>MYFEACVDRVIHSVDQKLIPSAQYDAVLIDEGHDFKPEWFKLIVQMVNPDTNSLLVLYDDAQSIYNAPKKLRFSFSSVGIQAKGRTTILKLNYRNTVEILSVARAFADDLVSSHEVEEDHAPTVQPMSAGRRGAKPLLVKLPTLKEEAEYLASALMDANKTGTSWNDIGIIYRRYAVGQQLAETLARKGIPFQWQQDKKNSYTPLHDSVKLITMHSSKGLEFPVVYIPAIGAPSKEVEEMQDEARLLYVAMTRATHQLVMTHSDESLLSEKMQKAMNVLAAL</sequence>
<evidence type="ECO:0000313" key="7">
    <source>
        <dbReference type="EMBL" id="PRC93812.1"/>
    </source>
</evidence>
<protein>
    <recommendedName>
        <fullName evidence="5">DNA 3'-5' helicase II</fullName>
    </recommendedName>
</protein>
<dbReference type="Proteomes" id="UP000237839">
    <property type="component" value="Unassembled WGS sequence"/>
</dbReference>
<dbReference type="InterPro" id="IPR014017">
    <property type="entry name" value="DNA_helicase_UvrD-like_C"/>
</dbReference>
<reference evidence="7 8" key="1">
    <citation type="submission" date="2018-02" db="EMBL/GenBank/DDBJ databases">
        <title>Solimicrobium silvestre gen. nov., sp. nov., isolated from alpine forest soil.</title>
        <authorList>
            <person name="Margesin R."/>
            <person name="Albuquerque L."/>
            <person name="Zhang D.-C."/>
            <person name="Froufe H.J.C."/>
            <person name="Severino R."/>
            <person name="Roxo I."/>
            <person name="Egas C."/>
            <person name="Da Costa M.S."/>
        </authorList>
    </citation>
    <scope>NUCLEOTIDE SEQUENCE [LARGE SCALE GENOMIC DNA]</scope>
    <source>
        <strain evidence="7 8">S20-91</strain>
    </source>
</reference>
<proteinExistence type="predicted"/>
<dbReference type="SUPFAM" id="SSF52540">
    <property type="entry name" value="P-loop containing nucleoside triphosphate hydrolases"/>
    <property type="match status" value="1"/>
</dbReference>
<gene>
    <name evidence="7" type="ORF">S2091_1421</name>
</gene>
<dbReference type="Pfam" id="PF13361">
    <property type="entry name" value="UvrD_C"/>
    <property type="match status" value="2"/>
</dbReference>
<dbReference type="GO" id="GO:0003677">
    <property type="term" value="F:DNA binding"/>
    <property type="evidence" value="ECO:0007669"/>
    <property type="project" value="InterPro"/>
</dbReference>
<dbReference type="GO" id="GO:0005524">
    <property type="term" value="F:ATP binding"/>
    <property type="evidence" value="ECO:0007669"/>
    <property type="project" value="UniProtKB-KW"/>
</dbReference>
<dbReference type="GO" id="GO:0005829">
    <property type="term" value="C:cytosol"/>
    <property type="evidence" value="ECO:0007669"/>
    <property type="project" value="TreeGrafter"/>
</dbReference>
<dbReference type="EMBL" id="PUGF01000005">
    <property type="protein sequence ID" value="PRC93812.1"/>
    <property type="molecule type" value="Genomic_DNA"/>
</dbReference>
<accession>A0A2S9H1F4</accession>
<evidence type="ECO:0000256" key="5">
    <source>
        <dbReference type="ARBA" id="ARBA00034923"/>
    </source>
</evidence>
<dbReference type="InterPro" id="IPR000212">
    <property type="entry name" value="DNA_helicase_UvrD/REP"/>
</dbReference>
<evidence type="ECO:0000313" key="8">
    <source>
        <dbReference type="Proteomes" id="UP000237839"/>
    </source>
</evidence>
<keyword evidence="1" id="KW-0547">Nucleotide-binding</keyword>
<name>A0A2S9H1F4_9BURK</name>
<comment type="caution">
    <text evidence="7">The sequence shown here is derived from an EMBL/GenBank/DDBJ whole genome shotgun (WGS) entry which is preliminary data.</text>
</comment>
<evidence type="ECO:0000256" key="4">
    <source>
        <dbReference type="ARBA" id="ARBA00022840"/>
    </source>
</evidence>
<feature type="domain" description="UvrD-like helicase C-terminal" evidence="6">
    <location>
        <begin position="89"/>
        <end position="194"/>
    </location>
</feature>
<dbReference type="PANTHER" id="PTHR11070:SF2">
    <property type="entry name" value="ATP-DEPENDENT DNA HELICASE SRS2"/>
    <property type="match status" value="1"/>
</dbReference>
<evidence type="ECO:0000256" key="2">
    <source>
        <dbReference type="ARBA" id="ARBA00022801"/>
    </source>
</evidence>
<dbReference type="GO" id="GO:0043138">
    <property type="term" value="F:3'-5' DNA helicase activity"/>
    <property type="evidence" value="ECO:0007669"/>
    <property type="project" value="TreeGrafter"/>
</dbReference>
<dbReference type="Gene3D" id="3.40.50.300">
    <property type="entry name" value="P-loop containing nucleotide triphosphate hydrolases"/>
    <property type="match status" value="2"/>
</dbReference>
<feature type="domain" description="UvrD-like helicase C-terminal" evidence="6">
    <location>
        <begin position="205"/>
        <end position="263"/>
    </location>
</feature>
<evidence type="ECO:0000259" key="6">
    <source>
        <dbReference type="Pfam" id="PF13361"/>
    </source>
</evidence>
<keyword evidence="8" id="KW-1185">Reference proteome</keyword>
<evidence type="ECO:0000256" key="1">
    <source>
        <dbReference type="ARBA" id="ARBA00022741"/>
    </source>
</evidence>
<dbReference type="InterPro" id="IPR027417">
    <property type="entry name" value="P-loop_NTPase"/>
</dbReference>
<dbReference type="AlphaFoldDB" id="A0A2S9H1F4"/>
<keyword evidence="2" id="KW-0378">Hydrolase</keyword>